<gene>
    <name evidence="2" type="ORF">LWI28_016121</name>
</gene>
<reference evidence="2" key="1">
    <citation type="journal article" date="2022" name="Plant J.">
        <title>Strategies of tolerance reflected in two North American maple genomes.</title>
        <authorList>
            <person name="McEvoy S.L."/>
            <person name="Sezen U.U."/>
            <person name="Trouern-Trend A."/>
            <person name="McMahon S.M."/>
            <person name="Schaberg P.G."/>
            <person name="Yang J."/>
            <person name="Wegrzyn J.L."/>
            <person name="Swenson N.G."/>
        </authorList>
    </citation>
    <scope>NUCLEOTIDE SEQUENCE</scope>
    <source>
        <strain evidence="2">91603</strain>
    </source>
</reference>
<feature type="non-terminal residue" evidence="2">
    <location>
        <position position="1"/>
    </location>
</feature>
<feature type="region of interest" description="Disordered" evidence="1">
    <location>
        <begin position="99"/>
        <end position="138"/>
    </location>
</feature>
<name>A0AAD5J7H7_ACENE</name>
<feature type="compositionally biased region" description="Basic and acidic residues" evidence="1">
    <location>
        <begin position="180"/>
        <end position="215"/>
    </location>
</feature>
<dbReference type="EMBL" id="JAJSOW010000013">
    <property type="protein sequence ID" value="KAI9188639.1"/>
    <property type="molecule type" value="Genomic_DNA"/>
</dbReference>
<dbReference type="AlphaFoldDB" id="A0AAD5J7H7"/>
<dbReference type="Proteomes" id="UP001064489">
    <property type="component" value="Unassembled WGS sequence"/>
</dbReference>
<sequence length="321" mass="35246">PSWVTDEEFGMGYLELKPAPSLASKSLAGNGAVQNGSALNVSQNEIAGGKTASMLTQHADSGHSFLSLLNVYIALSTVKASAKRSVPTGSLTKTLKQDLTKDDNRSGKAAVRSSGTATSDRDLPLIQRGRQGGANNASSAVQVTLSQFQLRHFISLRHPALFSRSAHSPRHDTSAVPSKPTDKVQKRSSPADDTDRSSKRYKGDTESRDFDERERSVDPRYVDLEKIGTEEQMCIEPQIRLWIGPKIRVMKDMKGTTGKDLTVLISPVQMIFYLKNQGIGPWKGMEESVQLSEDKREVAIGLLIEFLTKLRMIETKTTEVN</sequence>
<reference evidence="2" key="2">
    <citation type="submission" date="2023-02" db="EMBL/GenBank/DDBJ databases">
        <authorList>
            <person name="Swenson N.G."/>
            <person name="Wegrzyn J.L."/>
            <person name="Mcevoy S.L."/>
        </authorList>
    </citation>
    <scope>NUCLEOTIDE SEQUENCE</scope>
    <source>
        <strain evidence="2">91603</strain>
        <tissue evidence="2">Leaf</tissue>
    </source>
</reference>
<evidence type="ECO:0000313" key="3">
    <source>
        <dbReference type="Proteomes" id="UP001064489"/>
    </source>
</evidence>
<keyword evidence="3" id="KW-1185">Reference proteome</keyword>
<evidence type="ECO:0000313" key="2">
    <source>
        <dbReference type="EMBL" id="KAI9188639.1"/>
    </source>
</evidence>
<organism evidence="2 3">
    <name type="scientific">Acer negundo</name>
    <name type="common">Box elder</name>
    <dbReference type="NCBI Taxonomy" id="4023"/>
    <lineage>
        <taxon>Eukaryota</taxon>
        <taxon>Viridiplantae</taxon>
        <taxon>Streptophyta</taxon>
        <taxon>Embryophyta</taxon>
        <taxon>Tracheophyta</taxon>
        <taxon>Spermatophyta</taxon>
        <taxon>Magnoliopsida</taxon>
        <taxon>eudicotyledons</taxon>
        <taxon>Gunneridae</taxon>
        <taxon>Pentapetalae</taxon>
        <taxon>rosids</taxon>
        <taxon>malvids</taxon>
        <taxon>Sapindales</taxon>
        <taxon>Sapindaceae</taxon>
        <taxon>Hippocastanoideae</taxon>
        <taxon>Acereae</taxon>
        <taxon>Acer</taxon>
    </lineage>
</organism>
<comment type="caution">
    <text evidence="2">The sequence shown here is derived from an EMBL/GenBank/DDBJ whole genome shotgun (WGS) entry which is preliminary data.</text>
</comment>
<protein>
    <submittedName>
        <fullName evidence="2">Uncharacterized protein</fullName>
    </submittedName>
</protein>
<proteinExistence type="predicted"/>
<feature type="region of interest" description="Disordered" evidence="1">
    <location>
        <begin position="164"/>
        <end position="215"/>
    </location>
</feature>
<evidence type="ECO:0000256" key="1">
    <source>
        <dbReference type="SAM" id="MobiDB-lite"/>
    </source>
</evidence>
<accession>A0AAD5J7H7</accession>